<accession>A0ABP3HQH5</accession>
<dbReference type="Proteomes" id="UP001500063">
    <property type="component" value="Unassembled WGS sequence"/>
</dbReference>
<evidence type="ECO:0000256" key="1">
    <source>
        <dbReference type="SAM" id="MobiDB-lite"/>
    </source>
</evidence>
<keyword evidence="3" id="KW-1185">Reference proteome</keyword>
<evidence type="ECO:0000313" key="3">
    <source>
        <dbReference type="Proteomes" id="UP001500063"/>
    </source>
</evidence>
<feature type="region of interest" description="Disordered" evidence="1">
    <location>
        <begin position="1"/>
        <end position="21"/>
    </location>
</feature>
<organism evidence="2 3">
    <name type="scientific">Streptomyces blastmyceticus</name>
    <dbReference type="NCBI Taxonomy" id="68180"/>
    <lineage>
        <taxon>Bacteria</taxon>
        <taxon>Bacillati</taxon>
        <taxon>Actinomycetota</taxon>
        <taxon>Actinomycetes</taxon>
        <taxon>Kitasatosporales</taxon>
        <taxon>Streptomycetaceae</taxon>
        <taxon>Streptomyces</taxon>
    </lineage>
</organism>
<gene>
    <name evidence="2" type="ORF">GCM10010319_64190</name>
</gene>
<dbReference type="EMBL" id="BAAABW010000036">
    <property type="protein sequence ID" value="GAA0376756.1"/>
    <property type="molecule type" value="Genomic_DNA"/>
</dbReference>
<name>A0ABP3HQH5_9ACTN</name>
<comment type="caution">
    <text evidence="2">The sequence shown here is derived from an EMBL/GenBank/DDBJ whole genome shotgun (WGS) entry which is preliminary data.</text>
</comment>
<reference evidence="3" key="1">
    <citation type="journal article" date="2019" name="Int. J. Syst. Evol. Microbiol.">
        <title>The Global Catalogue of Microorganisms (GCM) 10K type strain sequencing project: providing services to taxonomists for standard genome sequencing and annotation.</title>
        <authorList>
            <consortium name="The Broad Institute Genomics Platform"/>
            <consortium name="The Broad Institute Genome Sequencing Center for Infectious Disease"/>
            <person name="Wu L."/>
            <person name="Ma J."/>
        </authorList>
    </citation>
    <scope>NUCLEOTIDE SEQUENCE [LARGE SCALE GENOMIC DNA]</scope>
    <source>
        <strain evidence="3">JCM 4565</strain>
    </source>
</reference>
<proteinExistence type="predicted"/>
<protein>
    <submittedName>
        <fullName evidence="2">Uncharacterized protein</fullName>
    </submittedName>
</protein>
<feature type="region of interest" description="Disordered" evidence="1">
    <location>
        <begin position="31"/>
        <end position="50"/>
    </location>
</feature>
<evidence type="ECO:0000313" key="2">
    <source>
        <dbReference type="EMBL" id="GAA0376756.1"/>
    </source>
</evidence>
<sequence length="50" mass="4794">MACPAKLSGPSASGTAPTAKAMGAVTGAVTRSAGLTHSAQAEPATRKKTP</sequence>